<accession>A0A413V927</accession>
<dbReference type="RefSeq" id="WP_007483885.1">
    <property type="nucleotide sequence ID" value="NZ_CABJFV010000029.1"/>
</dbReference>
<keyword evidence="1" id="KW-0540">Nuclease</keyword>
<reference evidence="1 2" key="1">
    <citation type="submission" date="2018-08" db="EMBL/GenBank/DDBJ databases">
        <title>A genome reference for cultivated species of the human gut microbiota.</title>
        <authorList>
            <person name="Zou Y."/>
            <person name="Xue W."/>
            <person name="Luo G."/>
        </authorList>
    </citation>
    <scope>NUCLEOTIDE SEQUENCE [LARGE SCALE GENOMIC DNA]</scope>
    <source>
        <strain evidence="1 2">AM40-30BH</strain>
    </source>
</reference>
<keyword evidence="1" id="KW-0255">Endonuclease</keyword>
<keyword evidence="1" id="KW-0378">Hydrolase</keyword>
<dbReference type="GO" id="GO:0004519">
    <property type="term" value="F:endonuclease activity"/>
    <property type="evidence" value="ECO:0007669"/>
    <property type="project" value="UniProtKB-KW"/>
</dbReference>
<dbReference type="EMBL" id="QSGO01000029">
    <property type="protein sequence ID" value="RHB30019.1"/>
    <property type="molecule type" value="Genomic_DNA"/>
</dbReference>
<evidence type="ECO:0000313" key="2">
    <source>
        <dbReference type="Proteomes" id="UP000284379"/>
    </source>
</evidence>
<comment type="caution">
    <text evidence="1">The sequence shown here is derived from an EMBL/GenBank/DDBJ whole genome shotgun (WGS) entry which is preliminary data.</text>
</comment>
<dbReference type="InterPro" id="IPR003615">
    <property type="entry name" value="HNH_nuc"/>
</dbReference>
<dbReference type="Proteomes" id="UP000284379">
    <property type="component" value="Unassembled WGS sequence"/>
</dbReference>
<dbReference type="AlphaFoldDB" id="A0A413V927"/>
<dbReference type="GeneID" id="69505001"/>
<organism evidence="1 2">
    <name type="scientific">Bacteroides nordii</name>
    <dbReference type="NCBI Taxonomy" id="291645"/>
    <lineage>
        <taxon>Bacteria</taxon>
        <taxon>Pseudomonadati</taxon>
        <taxon>Bacteroidota</taxon>
        <taxon>Bacteroidia</taxon>
        <taxon>Bacteroidales</taxon>
        <taxon>Bacteroidaceae</taxon>
        <taxon>Bacteroides</taxon>
    </lineage>
</organism>
<protein>
    <submittedName>
        <fullName evidence="1">HNH endonuclease</fullName>
    </submittedName>
</protein>
<sequence>MSISTEVKRKLWASSGGYCGKPDCHADLFPFFESGEITNIEELAHIIGQRENGPRGKNNLPISQRDEFENIILLCPTCHTTIDKNPQLFPNDTIKQWKKNHVESIKNLFHAPKFDSRKEAAKYLRLLFAENKAIFDKYGPYSENAKTKPMETEFMWEKLSIQKLLPNNRKIESTVEQNQELLRDNEFGLFIEFKLHRAGFEYNKISGDVNSTVPTFPIDFENIFQ</sequence>
<dbReference type="CDD" id="cd00085">
    <property type="entry name" value="HNHc"/>
    <property type="match status" value="1"/>
</dbReference>
<proteinExistence type="predicted"/>
<gene>
    <name evidence="1" type="ORF">DW888_19265</name>
</gene>
<name>A0A413V927_9BACE</name>
<evidence type="ECO:0000313" key="1">
    <source>
        <dbReference type="EMBL" id="RHB30019.1"/>
    </source>
</evidence>